<gene>
    <name evidence="1" type="ORF">ACFSR3_08255</name>
</gene>
<proteinExistence type="predicted"/>
<name>A0ABW5NSH8_9FLAO</name>
<keyword evidence="2" id="KW-1185">Reference proteome</keyword>
<dbReference type="RefSeq" id="WP_379820545.1">
    <property type="nucleotide sequence ID" value="NZ_JBHUMD010000008.1"/>
</dbReference>
<evidence type="ECO:0000313" key="2">
    <source>
        <dbReference type="Proteomes" id="UP001597480"/>
    </source>
</evidence>
<sequence length="152" mass="17909">MAKKLTEAQLQELNHIYEWSLTIVNYMITKYPNSNFKMLKEAICDGFEKQNLRGMRYVYSDMNEMATMTSKKEELTEINALIKEKFGFDFSLVNKKDIQKVKRILKKGKIANADEYRFLLSRADAIYDNKDYLEELNAINTLLSAYTEFEKN</sequence>
<dbReference type="Proteomes" id="UP001597480">
    <property type="component" value="Unassembled WGS sequence"/>
</dbReference>
<accession>A0ABW5NSH8</accession>
<comment type="caution">
    <text evidence="1">The sequence shown here is derived from an EMBL/GenBank/DDBJ whole genome shotgun (WGS) entry which is preliminary data.</text>
</comment>
<organism evidence="1 2">
    <name type="scientific">Flavobacterium suzhouense</name>
    <dbReference type="NCBI Taxonomy" id="1529638"/>
    <lineage>
        <taxon>Bacteria</taxon>
        <taxon>Pseudomonadati</taxon>
        <taxon>Bacteroidota</taxon>
        <taxon>Flavobacteriia</taxon>
        <taxon>Flavobacteriales</taxon>
        <taxon>Flavobacteriaceae</taxon>
        <taxon>Flavobacterium</taxon>
    </lineage>
</organism>
<reference evidence="2" key="1">
    <citation type="journal article" date="2019" name="Int. J. Syst. Evol. Microbiol.">
        <title>The Global Catalogue of Microorganisms (GCM) 10K type strain sequencing project: providing services to taxonomists for standard genome sequencing and annotation.</title>
        <authorList>
            <consortium name="The Broad Institute Genomics Platform"/>
            <consortium name="The Broad Institute Genome Sequencing Center for Infectious Disease"/>
            <person name="Wu L."/>
            <person name="Ma J."/>
        </authorList>
    </citation>
    <scope>NUCLEOTIDE SEQUENCE [LARGE SCALE GENOMIC DNA]</scope>
    <source>
        <strain evidence="2">KCTC 42107</strain>
    </source>
</reference>
<protein>
    <submittedName>
        <fullName evidence="1">Uncharacterized protein</fullName>
    </submittedName>
</protein>
<dbReference type="EMBL" id="JBHUMD010000008">
    <property type="protein sequence ID" value="MFD2602046.1"/>
    <property type="molecule type" value="Genomic_DNA"/>
</dbReference>
<evidence type="ECO:0000313" key="1">
    <source>
        <dbReference type="EMBL" id="MFD2602046.1"/>
    </source>
</evidence>